<evidence type="ECO:0000259" key="1">
    <source>
        <dbReference type="Pfam" id="PF13786"/>
    </source>
</evidence>
<evidence type="ECO:0000259" key="2">
    <source>
        <dbReference type="Pfam" id="PF18705"/>
    </source>
</evidence>
<dbReference type="OrthoDB" id="2725974at2"/>
<dbReference type="EMBL" id="PIOC01000024">
    <property type="protein sequence ID" value="RDW16564.1"/>
    <property type="molecule type" value="Genomic_DNA"/>
</dbReference>
<dbReference type="InterPro" id="IPR040680">
    <property type="entry name" value="DUF5643"/>
</dbReference>
<organism evidence="3 4">
    <name type="scientific">Oceanobacillus arenosus</name>
    <dbReference type="NCBI Taxonomy" id="1229153"/>
    <lineage>
        <taxon>Bacteria</taxon>
        <taxon>Bacillati</taxon>
        <taxon>Bacillota</taxon>
        <taxon>Bacilli</taxon>
        <taxon>Bacillales</taxon>
        <taxon>Bacillaceae</taxon>
        <taxon>Oceanobacillus</taxon>
    </lineage>
</organism>
<dbReference type="AlphaFoldDB" id="A0A3D8PKJ5"/>
<comment type="caution">
    <text evidence="3">The sequence shown here is derived from an EMBL/GenBank/DDBJ whole genome shotgun (WGS) entry which is preliminary data.</text>
</comment>
<gene>
    <name evidence="3" type="ORF">CWR48_16095</name>
</gene>
<reference evidence="4" key="1">
    <citation type="submission" date="2017-11" db="EMBL/GenBank/DDBJ databases">
        <authorList>
            <person name="Zhu W."/>
        </authorList>
    </citation>
    <scope>NUCLEOTIDE SEQUENCE [LARGE SCALE GENOMIC DNA]</scope>
    <source>
        <strain evidence="4">CAU 1183</strain>
    </source>
</reference>
<name>A0A3D8PKJ5_9BACI</name>
<evidence type="ECO:0008006" key="5">
    <source>
        <dbReference type="Google" id="ProtNLM"/>
    </source>
</evidence>
<accession>A0A3D8PKJ5</accession>
<dbReference type="Proteomes" id="UP000257143">
    <property type="component" value="Unassembled WGS sequence"/>
</dbReference>
<feature type="domain" description="DUF4179" evidence="1">
    <location>
        <begin position="2"/>
        <end position="84"/>
    </location>
</feature>
<dbReference type="RefSeq" id="WP_115774362.1">
    <property type="nucleotide sequence ID" value="NZ_PIOC01000024.1"/>
</dbReference>
<proteinExistence type="predicted"/>
<protein>
    <recommendedName>
        <fullName evidence="5">DUF4179 domain-containing protein</fullName>
    </recommendedName>
</protein>
<sequence>MVAVILISLITSIRVSPVFASYLANVPGMEKVVELIRHDKGMVAAIQSDYYESLGVSKLQNGVEVVIDGVIADEQGVVLFYTINTEEKKRSITLNQAEIRSEDGREIDIASSSYNPELNEVEFANSFHGVLEYFFQAPLNTTEFALDLKVGGETFNIPFTLTKEQKENKTYNINETVTVEGQEITFLDVTINPLRVAVHVKMNPNNTKKFLSFDEMLLVDEHGESWSKIENGITASYISDNEWMLYLQSNYFKEPKELNLVLGKIQAIDKEESMVIVDAENEVIIRQPKRNLFKEVVREGDYLVFKYNEEFPYSFFSQSYDADGKALDSGSSFTTTSVEKGTNEFGYHIEHLLGQKSPISLKLDFFPEWITSNEKIKIK</sequence>
<dbReference type="InterPro" id="IPR025436">
    <property type="entry name" value="DUF4179"/>
</dbReference>
<dbReference type="Pfam" id="PF13786">
    <property type="entry name" value="DUF4179"/>
    <property type="match status" value="1"/>
</dbReference>
<evidence type="ECO:0000313" key="4">
    <source>
        <dbReference type="Proteomes" id="UP000257143"/>
    </source>
</evidence>
<keyword evidence="4" id="KW-1185">Reference proteome</keyword>
<dbReference type="Gene3D" id="2.60.40.1630">
    <property type="entry name" value="bacillus anthracis domain"/>
    <property type="match status" value="1"/>
</dbReference>
<evidence type="ECO:0000313" key="3">
    <source>
        <dbReference type="EMBL" id="RDW16564.1"/>
    </source>
</evidence>
<feature type="domain" description="DUF5643" evidence="2">
    <location>
        <begin position="168"/>
        <end position="274"/>
    </location>
</feature>
<dbReference type="Pfam" id="PF18705">
    <property type="entry name" value="DUF5643"/>
    <property type="match status" value="1"/>
</dbReference>